<dbReference type="PROSITE" id="PS00600">
    <property type="entry name" value="AA_TRANSFER_CLASS_3"/>
    <property type="match status" value="1"/>
</dbReference>
<evidence type="ECO:0000256" key="2">
    <source>
        <dbReference type="ARBA" id="ARBA00022898"/>
    </source>
</evidence>
<organism evidence="4 5">
    <name type="scientific">Auraticoccus monumenti</name>
    <dbReference type="NCBI Taxonomy" id="675864"/>
    <lineage>
        <taxon>Bacteria</taxon>
        <taxon>Bacillati</taxon>
        <taxon>Actinomycetota</taxon>
        <taxon>Actinomycetes</taxon>
        <taxon>Propionibacteriales</taxon>
        <taxon>Propionibacteriaceae</taxon>
        <taxon>Auraticoccus</taxon>
    </lineage>
</organism>
<dbReference type="InterPro" id="IPR005814">
    <property type="entry name" value="Aminotrans_3"/>
</dbReference>
<dbReference type="PANTHER" id="PTHR43094">
    <property type="entry name" value="AMINOTRANSFERASE"/>
    <property type="match status" value="1"/>
</dbReference>
<dbReference type="InterPro" id="IPR015421">
    <property type="entry name" value="PyrdxlP-dep_Trfase_major"/>
</dbReference>
<dbReference type="EMBL" id="LT629688">
    <property type="protein sequence ID" value="SDE44603.1"/>
    <property type="molecule type" value="Genomic_DNA"/>
</dbReference>
<dbReference type="AlphaFoldDB" id="A0A1G7CZD9"/>
<evidence type="ECO:0000256" key="1">
    <source>
        <dbReference type="ARBA" id="ARBA00008954"/>
    </source>
</evidence>
<name>A0A1G7CZD9_9ACTN</name>
<dbReference type="GO" id="GO:0030170">
    <property type="term" value="F:pyridoxal phosphate binding"/>
    <property type="evidence" value="ECO:0007669"/>
    <property type="project" value="InterPro"/>
</dbReference>
<evidence type="ECO:0000313" key="4">
    <source>
        <dbReference type="EMBL" id="SDE44603.1"/>
    </source>
</evidence>
<dbReference type="SUPFAM" id="SSF53383">
    <property type="entry name" value="PLP-dependent transferases"/>
    <property type="match status" value="1"/>
</dbReference>
<evidence type="ECO:0000256" key="3">
    <source>
        <dbReference type="RuleBase" id="RU003560"/>
    </source>
</evidence>
<dbReference type="InterPro" id="IPR015424">
    <property type="entry name" value="PyrdxlP-dep_Trfase"/>
</dbReference>
<comment type="similarity">
    <text evidence="1 3">Belongs to the class-III pyridoxal-phosphate-dependent aminotransferase family.</text>
</comment>
<dbReference type="RefSeq" id="WP_090595200.1">
    <property type="nucleotide sequence ID" value="NZ_LT629688.1"/>
</dbReference>
<dbReference type="Proteomes" id="UP000198546">
    <property type="component" value="Chromosome i"/>
</dbReference>
<dbReference type="CDD" id="cd00610">
    <property type="entry name" value="OAT_like"/>
    <property type="match status" value="1"/>
</dbReference>
<dbReference type="STRING" id="675864.SAMN04489747_3429"/>
<dbReference type="Pfam" id="PF00202">
    <property type="entry name" value="Aminotran_3"/>
    <property type="match status" value="1"/>
</dbReference>
<keyword evidence="5" id="KW-1185">Reference proteome</keyword>
<dbReference type="OrthoDB" id="4510254at2"/>
<proteinExistence type="inferred from homology"/>
<protein>
    <recommendedName>
        <fullName evidence="6">Adenosylmethionine-8-amino-7-oxononanoate aminotransferase</fullName>
    </recommendedName>
</protein>
<dbReference type="Gene3D" id="3.40.640.10">
    <property type="entry name" value="Type I PLP-dependent aspartate aminotransferase-like (Major domain)"/>
    <property type="match status" value="1"/>
</dbReference>
<sequence>MAVFARAPGLPRVAWARGVEVVDTDGRRYLDASGGAVVVGVGHGVEEVVEAAAAQARRVAYVHGTAFGSDVLEEYAAELAPLLPLDDPAVYPVSGGSEAVETALKMARAYHLARGEDRWVVVGREHSYHGNSRGALDVSGRAALRAPYLPWLGPAVHTSTPQEYRCGFDTHPHGCGLRHAERLEQTIADAGPERVAAFVAEPVAGAGLAACVPPEDYWPAVVEVCRRHGVLVVADEVMTGFGRTGRWFASEHFGMRPDLLTAGKGAASGYWPLGLAVASGEVHETIGDGGLVHGFTYSHHAVGAATGLAVLRRLRDHGLVGAAEERGAQLAGLLRERLGDHPWVGDVRGAGLLVGVELVEDRGSRTPFPRSRRVTEQLLAAAKELGLLLYPAAGCADGSRGDAVLLGPPLVISAAEVEQVVERLVAALDVLADRLRAAGPG</sequence>
<dbReference type="InterPro" id="IPR049704">
    <property type="entry name" value="Aminotrans_3_PPA_site"/>
</dbReference>
<gene>
    <name evidence="4" type="ORF">SAMN04489747_3429</name>
</gene>
<reference evidence="4 5" key="1">
    <citation type="submission" date="2016-10" db="EMBL/GenBank/DDBJ databases">
        <authorList>
            <person name="de Groot N.N."/>
        </authorList>
    </citation>
    <scope>NUCLEOTIDE SEQUENCE [LARGE SCALE GENOMIC DNA]</scope>
    <source>
        <strain evidence="4 5">MON 2.2</strain>
    </source>
</reference>
<dbReference type="PIRSF" id="PIRSF000521">
    <property type="entry name" value="Transaminase_4ab_Lys_Orn"/>
    <property type="match status" value="1"/>
</dbReference>
<dbReference type="GO" id="GO:0008483">
    <property type="term" value="F:transaminase activity"/>
    <property type="evidence" value="ECO:0007669"/>
    <property type="project" value="InterPro"/>
</dbReference>
<dbReference type="PANTHER" id="PTHR43094:SF1">
    <property type="entry name" value="AMINOTRANSFERASE CLASS-III"/>
    <property type="match status" value="1"/>
</dbReference>
<evidence type="ECO:0000313" key="5">
    <source>
        <dbReference type="Proteomes" id="UP000198546"/>
    </source>
</evidence>
<keyword evidence="2 3" id="KW-0663">Pyridoxal phosphate</keyword>
<dbReference type="Gene3D" id="3.90.1150.10">
    <property type="entry name" value="Aspartate Aminotransferase, domain 1"/>
    <property type="match status" value="1"/>
</dbReference>
<evidence type="ECO:0008006" key="6">
    <source>
        <dbReference type="Google" id="ProtNLM"/>
    </source>
</evidence>
<accession>A0A1G7CZD9</accession>
<dbReference type="InterPro" id="IPR015422">
    <property type="entry name" value="PyrdxlP-dep_Trfase_small"/>
</dbReference>